<sequence>MAGRRLADLVGLATAITGIAQKHIALRSQQAALLTRTSSLIKPIKNAAYSERSATARPAAATATAVNEELRPASRQPAPPHAGSDTTTQGTSIAADKADAALHQGIDDEVFYAASKAHSADGPAPKHALNVTQREQGVLGDEFYGLKAPEEDRGSEAKVDRETFASPRDPKHVCESQKDILESSKGGLWVNQSTSAAGEAQFTAPTSTAESKEQSTKTSPEEALESLEQERGEASELDIKAADSDLSAHDPAGAAATSSTATSIPSHAAGPSAEGGSLADGIDQDVYYTSKAEQQQQEDVREVEAKMPVRPGQPGDGNSDLMKDIDSDVYYTAKTTGTPPTASVAEEQGQAAEDKDTKELAASIQADLAAGAERIIKEVAPEPVKRQLNASRIPSSRIGRLFHYGTLAASMSLGALSEGTKRILTGGGEDAGTSVMLSQANMDRLVNKLTRMRGAALKLGQVISFQDAKVLPGPVREVLRRVQDAADYMPAEQLEEVMATNLGREWRDMFESFEEVPIAAASIGQVHSAVLKNGMKVAVKVQYPGVADSISSDLNNLGMLLTASRLLPKGLFLDKTIASARTELGWECDYVREAVCAKKFGELLKDDPVFRVPKIVDEASGKGVLTMEMMPGTALGRKERYDQETRNWIATQVLKLCLREIVEWRYMQTDPNWSNFLYDEKTKTISLLDFGASRAFPDKFIDLYTQTLLAASRGDREACRTLSIELGYLTGMETNAMTTAHVDSILTLGEPFANSAPDTYDFSQQTITDRVKGLISVMIHQRLSPPPVETYSLHRKLSGAFLLCAELDAKIECTKIFQEVMRAVGK</sequence>
<feature type="region of interest" description="Disordered" evidence="5">
    <location>
        <begin position="196"/>
        <end position="280"/>
    </location>
</feature>
<dbReference type="GO" id="GO:0016740">
    <property type="term" value="F:transferase activity"/>
    <property type="evidence" value="ECO:0007669"/>
    <property type="project" value="UniProtKB-KW"/>
</dbReference>
<dbReference type="InterPro" id="IPR011009">
    <property type="entry name" value="Kinase-like_dom_sf"/>
</dbReference>
<evidence type="ECO:0000256" key="4">
    <source>
        <dbReference type="ARBA" id="ARBA00022840"/>
    </source>
</evidence>
<evidence type="ECO:0000256" key="3">
    <source>
        <dbReference type="ARBA" id="ARBA00022741"/>
    </source>
</evidence>
<reference evidence="7 8" key="1">
    <citation type="journal article" date="2011" name="J. Gen. Appl. Microbiol.">
        <title>Draft genome sequencing of the enigmatic yeast Saitoella complicata.</title>
        <authorList>
            <person name="Nishida H."/>
            <person name="Hamamoto M."/>
            <person name="Sugiyama J."/>
        </authorList>
    </citation>
    <scope>NUCLEOTIDE SEQUENCE [LARGE SCALE GENOMIC DNA]</scope>
    <source>
        <strain evidence="7 8">NRRL Y-17804</strain>
    </source>
</reference>
<dbReference type="STRING" id="698492.A0A0E9NGR9"/>
<organism evidence="7 8">
    <name type="scientific">Saitoella complicata (strain BCRC 22490 / CBS 7301 / JCM 7358 / NBRC 10748 / NRRL Y-17804)</name>
    <dbReference type="NCBI Taxonomy" id="698492"/>
    <lineage>
        <taxon>Eukaryota</taxon>
        <taxon>Fungi</taxon>
        <taxon>Dikarya</taxon>
        <taxon>Ascomycota</taxon>
        <taxon>Taphrinomycotina</taxon>
        <taxon>Taphrinomycotina incertae sedis</taxon>
        <taxon>Saitoella</taxon>
    </lineage>
</organism>
<name>A0A0E9NGR9_SAICN</name>
<keyword evidence="4" id="KW-0067">ATP-binding</keyword>
<dbReference type="GO" id="GO:0005524">
    <property type="term" value="F:ATP binding"/>
    <property type="evidence" value="ECO:0007669"/>
    <property type="project" value="UniProtKB-KW"/>
</dbReference>
<accession>A0A0E9NGR9</accession>
<reference evidence="7 8" key="2">
    <citation type="journal article" date="2014" name="J. Gen. Appl. Microbiol.">
        <title>The early diverging ascomycetous budding yeast Saitoella complicata has three histone deacetylases belonging to the Clr6, Hos2, and Rpd3 lineages.</title>
        <authorList>
            <person name="Nishida H."/>
            <person name="Matsumoto T."/>
            <person name="Kondo S."/>
            <person name="Hamamoto M."/>
            <person name="Yoshikawa H."/>
        </authorList>
    </citation>
    <scope>NUCLEOTIDE SEQUENCE [LARGE SCALE GENOMIC DNA]</scope>
    <source>
        <strain evidence="7 8">NRRL Y-17804</strain>
    </source>
</reference>
<evidence type="ECO:0000313" key="7">
    <source>
        <dbReference type="EMBL" id="GAO49082.1"/>
    </source>
</evidence>
<keyword evidence="2" id="KW-0808">Transferase</keyword>
<comment type="similarity">
    <text evidence="1">Belongs to the protein kinase superfamily. ADCK protein kinase family.</text>
</comment>
<gene>
    <name evidence="7" type="ORF">G7K_3241-t1</name>
</gene>
<protein>
    <recommendedName>
        <fullName evidence="6">ABC1 atypical kinase-like domain-containing protein</fullName>
    </recommendedName>
</protein>
<dbReference type="GO" id="GO:0006744">
    <property type="term" value="P:ubiquinone biosynthetic process"/>
    <property type="evidence" value="ECO:0007669"/>
    <property type="project" value="TreeGrafter"/>
</dbReference>
<dbReference type="Pfam" id="PF03109">
    <property type="entry name" value="ABC1"/>
    <property type="match status" value="1"/>
</dbReference>
<proteinExistence type="inferred from homology"/>
<feature type="compositionally biased region" description="Basic and acidic residues" evidence="5">
    <location>
        <begin position="148"/>
        <end position="175"/>
    </location>
</feature>
<feature type="region of interest" description="Disordered" evidence="5">
    <location>
        <begin position="292"/>
        <end position="353"/>
    </location>
</feature>
<evidence type="ECO:0000313" key="8">
    <source>
        <dbReference type="Proteomes" id="UP000033140"/>
    </source>
</evidence>
<evidence type="ECO:0000256" key="2">
    <source>
        <dbReference type="ARBA" id="ARBA00022679"/>
    </source>
</evidence>
<feature type="region of interest" description="Disordered" evidence="5">
    <location>
        <begin position="55"/>
        <end position="91"/>
    </location>
</feature>
<dbReference type="InterPro" id="IPR034646">
    <property type="entry name" value="ADCK3_dom"/>
</dbReference>
<feature type="compositionally biased region" description="Low complexity" evidence="5">
    <location>
        <begin position="55"/>
        <end position="65"/>
    </location>
</feature>
<dbReference type="SUPFAM" id="SSF56112">
    <property type="entry name" value="Protein kinase-like (PK-like)"/>
    <property type="match status" value="1"/>
</dbReference>
<keyword evidence="3" id="KW-0547">Nucleotide-binding</keyword>
<dbReference type="PANTHER" id="PTHR43851">
    <property type="match status" value="1"/>
</dbReference>
<evidence type="ECO:0000259" key="6">
    <source>
        <dbReference type="Pfam" id="PF03109"/>
    </source>
</evidence>
<feature type="domain" description="ABC1 atypical kinase-like" evidence="6">
    <location>
        <begin position="481"/>
        <end position="721"/>
    </location>
</feature>
<reference evidence="7 8" key="3">
    <citation type="journal article" date="2015" name="Genome Announc.">
        <title>Draft Genome Sequence of the Archiascomycetous Yeast Saitoella complicata.</title>
        <authorList>
            <person name="Yamauchi K."/>
            <person name="Kondo S."/>
            <person name="Hamamoto M."/>
            <person name="Takahashi Y."/>
            <person name="Ogura Y."/>
            <person name="Hayashi T."/>
            <person name="Nishida H."/>
        </authorList>
    </citation>
    <scope>NUCLEOTIDE SEQUENCE [LARGE SCALE GENOMIC DNA]</scope>
    <source>
        <strain evidence="7 8">NRRL Y-17804</strain>
    </source>
</reference>
<comment type="caution">
    <text evidence="7">The sequence shown here is derived from an EMBL/GenBank/DDBJ whole genome shotgun (WGS) entry which is preliminary data.</text>
</comment>
<dbReference type="AlphaFoldDB" id="A0A0E9NGR9"/>
<keyword evidence="8" id="KW-1185">Reference proteome</keyword>
<evidence type="ECO:0000256" key="1">
    <source>
        <dbReference type="ARBA" id="ARBA00009670"/>
    </source>
</evidence>
<dbReference type="InterPro" id="IPR051409">
    <property type="entry name" value="Atypical_kinase_ADCK"/>
</dbReference>
<evidence type="ECO:0000256" key="5">
    <source>
        <dbReference type="SAM" id="MobiDB-lite"/>
    </source>
</evidence>
<dbReference type="InterPro" id="IPR004147">
    <property type="entry name" value="ABC1_dom"/>
</dbReference>
<dbReference type="CDD" id="cd13970">
    <property type="entry name" value="ABC1_ADCK3"/>
    <property type="match status" value="1"/>
</dbReference>
<dbReference type="Proteomes" id="UP000033140">
    <property type="component" value="Unassembled WGS sequence"/>
</dbReference>
<feature type="region of interest" description="Disordered" evidence="5">
    <location>
        <begin position="147"/>
        <end position="175"/>
    </location>
</feature>
<feature type="compositionally biased region" description="Basic and acidic residues" evidence="5">
    <location>
        <begin position="298"/>
        <end position="307"/>
    </location>
</feature>
<feature type="compositionally biased region" description="Low complexity" evidence="5">
    <location>
        <begin position="252"/>
        <end position="269"/>
    </location>
</feature>
<dbReference type="PANTHER" id="PTHR43851:SF3">
    <property type="entry name" value="COENZYME Q8"/>
    <property type="match status" value="1"/>
</dbReference>
<dbReference type="EMBL" id="BACD03000019">
    <property type="protein sequence ID" value="GAO49082.1"/>
    <property type="molecule type" value="Genomic_DNA"/>
</dbReference>
<feature type="compositionally biased region" description="Basic and acidic residues" evidence="5">
    <location>
        <begin position="228"/>
        <end position="248"/>
    </location>
</feature>